<keyword evidence="1" id="KW-0732">Signal</keyword>
<evidence type="ECO:0000313" key="2">
    <source>
        <dbReference type="EMBL" id="JAC58995.1"/>
    </source>
</evidence>
<dbReference type="AlphaFoldDB" id="A0A034WXP9"/>
<evidence type="ECO:0000313" key="3">
    <source>
        <dbReference type="EMBL" id="NOV36930.1"/>
    </source>
</evidence>
<dbReference type="Gene3D" id="2.70.220.10">
    <property type="entry name" value="Ganglioside GM2 activator"/>
    <property type="match status" value="1"/>
</dbReference>
<dbReference type="InterPro" id="IPR036846">
    <property type="entry name" value="GM2-AP_sf"/>
</dbReference>
<proteinExistence type="predicted"/>
<reference evidence="2" key="1">
    <citation type="journal article" date="2014" name="PLoS ONE">
        <title>Proteomic Analysis of Cattle Tick Rhipicephalus (Boophilus) microplus Saliva: A Comparison between Partially and Fully Engorged Females.</title>
        <authorList>
            <person name="Tirloni L."/>
            <person name="Reck J."/>
            <person name="Terra R.M."/>
            <person name="Martins J.R."/>
            <person name="Mulenga A."/>
            <person name="Sherman N.E."/>
            <person name="Fox J.W."/>
            <person name="Yates J.R.III."/>
            <person name="Termignoni C."/>
            <person name="Pinto A.F."/>
            <person name="da Silva Vaz I.Jr."/>
        </authorList>
    </citation>
    <scope>NUCLEOTIDE SEQUENCE</scope>
</reference>
<dbReference type="SUPFAM" id="SSF63707">
    <property type="entry name" value="Ganglioside M2 (gm2) activator"/>
    <property type="match status" value="1"/>
</dbReference>
<evidence type="ECO:0000256" key="1">
    <source>
        <dbReference type="ARBA" id="ARBA00022729"/>
    </source>
</evidence>
<accession>A0A034WXP9</accession>
<protein>
    <submittedName>
        <fullName evidence="2 3">Immunoglobulin G-binding protein 1</fullName>
    </submittedName>
</protein>
<dbReference type="VEuPathDB" id="VectorBase:LOC119184939"/>
<reference evidence="3" key="2">
    <citation type="submission" date="2019-09" db="EMBL/GenBank/DDBJ databases">
        <title>Organ-specific transcriptomic study of the physiology of the cattle tick, Rhipicephalus microplus.</title>
        <authorList>
            <person name="Tirloni L."/>
            <person name="Braz G."/>
            <person name="Gandara A.C.P."/>
            <person name="Sabadin G.A."/>
            <person name="da Silva R.M."/>
            <person name="Guizzo M.G."/>
            <person name="Machado J.A."/>
            <person name="Costa E.P."/>
            <person name="Gomes H.F."/>
            <person name="Moraes J."/>
            <person name="Mota M.B.S."/>
            <person name="Mesquita R.D."/>
            <person name="Alvarenga P.H."/>
            <person name="Alves F."/>
            <person name="Seixas A."/>
            <person name="da Fonseca R.N."/>
            <person name="Fogaca A."/>
            <person name="Logullo C."/>
            <person name="Tanaka A."/>
            <person name="Daffre S."/>
            <person name="Termignoni C."/>
            <person name="Vaz I.S.Jr."/>
            <person name="Oliveira P.L."/>
            <person name="Ribeiro J.M."/>
        </authorList>
    </citation>
    <scope>NUCLEOTIDE SEQUENCE</scope>
    <source>
        <strain evidence="3">Porto Alegre</strain>
    </source>
</reference>
<sequence>MYFHFGDGFSSFHETLGEQDPTVQVTNVNIRNAKLGEKMTIDTAFKITEPLDADPVLYVSFARPDGTGLQCPDYISHCELKLCEGTKIDELQLSREWHNKCPIPAGDYTTDVSVRLLDMESSEEFIGDGHVVVTFNIENGGEIVDCVYFTVYVEE</sequence>
<dbReference type="EMBL" id="GBBR01000067">
    <property type="protein sequence ID" value="JAC58995.1"/>
    <property type="molecule type" value="Transcribed_RNA"/>
</dbReference>
<organism evidence="2">
    <name type="scientific">Rhipicephalus microplus</name>
    <name type="common">Cattle tick</name>
    <name type="synonym">Boophilus microplus</name>
    <dbReference type="NCBI Taxonomy" id="6941"/>
    <lineage>
        <taxon>Eukaryota</taxon>
        <taxon>Metazoa</taxon>
        <taxon>Ecdysozoa</taxon>
        <taxon>Arthropoda</taxon>
        <taxon>Chelicerata</taxon>
        <taxon>Arachnida</taxon>
        <taxon>Acari</taxon>
        <taxon>Parasitiformes</taxon>
        <taxon>Ixodida</taxon>
        <taxon>Ixodoidea</taxon>
        <taxon>Ixodidae</taxon>
        <taxon>Rhipicephalinae</taxon>
        <taxon>Rhipicephalus</taxon>
        <taxon>Boophilus</taxon>
    </lineage>
</organism>
<name>A0A034WXP9_RHIMP</name>
<dbReference type="EMBL" id="GHWJ01004193">
    <property type="protein sequence ID" value="NOV36930.1"/>
    <property type="molecule type" value="Transcribed_RNA"/>
</dbReference>